<dbReference type="Pfam" id="PF12911">
    <property type="entry name" value="OppC_N"/>
    <property type="match status" value="1"/>
</dbReference>
<dbReference type="SUPFAM" id="SSF161098">
    <property type="entry name" value="MetI-like"/>
    <property type="match status" value="1"/>
</dbReference>
<dbReference type="GO" id="GO:0055085">
    <property type="term" value="P:transmembrane transport"/>
    <property type="evidence" value="ECO:0007669"/>
    <property type="project" value="InterPro"/>
</dbReference>
<dbReference type="InterPro" id="IPR050366">
    <property type="entry name" value="BP-dependent_transpt_permease"/>
</dbReference>
<dbReference type="AlphaFoldDB" id="A0A9E6UNJ6"/>
<name>A0A9E6UNJ6_9HYPH</name>
<reference evidence="9" key="1">
    <citation type="submission" date="2021-08" db="EMBL/GenBank/DDBJ databases">
        <authorList>
            <person name="Zhang H."/>
            <person name="Xu M."/>
            <person name="Yu Z."/>
            <person name="Yang L."/>
            <person name="Cai Y."/>
        </authorList>
    </citation>
    <scope>NUCLEOTIDE SEQUENCE</scope>
    <source>
        <strain evidence="9">CHL1</strain>
    </source>
</reference>
<keyword evidence="3" id="KW-1003">Cell membrane</keyword>
<dbReference type="EMBL" id="CP081869">
    <property type="protein sequence ID" value="QZO00274.1"/>
    <property type="molecule type" value="Genomic_DNA"/>
</dbReference>
<evidence type="ECO:0000256" key="4">
    <source>
        <dbReference type="ARBA" id="ARBA00022692"/>
    </source>
</evidence>
<sequence length="306" mass="32353">MAVEARTLAPPPGLKVAEELPDVIPARKPLKGFWGVVRRRPAAALGGAILLAMIAVAAFAPLLGTVDPGELAPSRRLRPPSADFWFGTDMLGRDLYSRVVYGAQVSLVVGFSVAVLASVFGLAIGLVSGTVRWIDGVVMRLIDGMMSIPPILLAVALMALTRGSLQNVVIAITLAEIPRVARLVRGVVLSLREQPYIDAAIAAGTSTPMLVIRHILPNTLAPMTVQATYICASAMIVEAILSFIGAGVPPITPSWGNIMAEGRALWQVKPTIVFFPAIFLSLTVLAVNLLGDGLRDALDPRMAKSL</sequence>
<keyword evidence="5 7" id="KW-1133">Transmembrane helix</keyword>
<evidence type="ECO:0000256" key="1">
    <source>
        <dbReference type="ARBA" id="ARBA00004651"/>
    </source>
</evidence>
<dbReference type="InterPro" id="IPR035906">
    <property type="entry name" value="MetI-like_sf"/>
</dbReference>
<feature type="domain" description="ABC transmembrane type-1" evidence="8">
    <location>
        <begin position="103"/>
        <end position="291"/>
    </location>
</feature>
<feature type="transmembrane region" description="Helical" evidence="7">
    <location>
        <begin position="272"/>
        <end position="291"/>
    </location>
</feature>
<gene>
    <name evidence="9" type="ORF">K6K41_00215</name>
</gene>
<feature type="transmembrane region" description="Helical" evidence="7">
    <location>
        <begin position="195"/>
        <end position="216"/>
    </location>
</feature>
<dbReference type="Pfam" id="PF00528">
    <property type="entry name" value="BPD_transp_1"/>
    <property type="match status" value="1"/>
</dbReference>
<dbReference type="InterPro" id="IPR025966">
    <property type="entry name" value="OppC_N"/>
</dbReference>
<dbReference type="PANTHER" id="PTHR43386">
    <property type="entry name" value="OLIGOPEPTIDE TRANSPORT SYSTEM PERMEASE PROTEIN APPC"/>
    <property type="match status" value="1"/>
</dbReference>
<comment type="similarity">
    <text evidence="7">Belongs to the binding-protein-dependent transport system permease family.</text>
</comment>
<evidence type="ECO:0000256" key="7">
    <source>
        <dbReference type="RuleBase" id="RU363032"/>
    </source>
</evidence>
<keyword evidence="6 7" id="KW-0472">Membrane</keyword>
<dbReference type="PANTHER" id="PTHR43386:SF6">
    <property type="entry name" value="ABC TRANSPORTER PERMEASE PROTEIN"/>
    <property type="match status" value="1"/>
</dbReference>
<keyword evidence="2 7" id="KW-0813">Transport</keyword>
<dbReference type="Proteomes" id="UP000825701">
    <property type="component" value="Chromosome"/>
</dbReference>
<organism evidence="9 10">
    <name type="scientific">Chenggangzhangella methanolivorans</name>
    <dbReference type="NCBI Taxonomy" id="1437009"/>
    <lineage>
        <taxon>Bacteria</taxon>
        <taxon>Pseudomonadati</taxon>
        <taxon>Pseudomonadota</taxon>
        <taxon>Alphaproteobacteria</taxon>
        <taxon>Hyphomicrobiales</taxon>
        <taxon>Methylopilaceae</taxon>
        <taxon>Chenggangzhangella</taxon>
    </lineage>
</organism>
<protein>
    <submittedName>
        <fullName evidence="9">ABC transporter permease</fullName>
    </submittedName>
</protein>
<dbReference type="CDD" id="cd06261">
    <property type="entry name" value="TM_PBP2"/>
    <property type="match status" value="1"/>
</dbReference>
<feature type="transmembrane region" description="Helical" evidence="7">
    <location>
        <begin position="42"/>
        <end position="63"/>
    </location>
</feature>
<dbReference type="KEGG" id="cmet:K6K41_00215"/>
<comment type="subcellular location">
    <subcellularLocation>
        <location evidence="1 7">Cell membrane</location>
        <topology evidence="1 7">Multi-pass membrane protein</topology>
    </subcellularLocation>
</comment>
<evidence type="ECO:0000256" key="2">
    <source>
        <dbReference type="ARBA" id="ARBA00022448"/>
    </source>
</evidence>
<keyword evidence="10" id="KW-1185">Reference proteome</keyword>
<evidence type="ECO:0000313" key="9">
    <source>
        <dbReference type="EMBL" id="QZO00274.1"/>
    </source>
</evidence>
<feature type="transmembrane region" description="Helical" evidence="7">
    <location>
        <begin position="105"/>
        <end position="131"/>
    </location>
</feature>
<keyword evidence="4 7" id="KW-0812">Transmembrane</keyword>
<proteinExistence type="inferred from homology"/>
<evidence type="ECO:0000259" key="8">
    <source>
        <dbReference type="PROSITE" id="PS50928"/>
    </source>
</evidence>
<dbReference type="InterPro" id="IPR000515">
    <property type="entry name" value="MetI-like"/>
</dbReference>
<dbReference type="Gene3D" id="1.10.3720.10">
    <property type="entry name" value="MetI-like"/>
    <property type="match status" value="1"/>
</dbReference>
<evidence type="ECO:0000313" key="10">
    <source>
        <dbReference type="Proteomes" id="UP000825701"/>
    </source>
</evidence>
<evidence type="ECO:0000256" key="3">
    <source>
        <dbReference type="ARBA" id="ARBA00022475"/>
    </source>
</evidence>
<dbReference type="PROSITE" id="PS50928">
    <property type="entry name" value="ABC_TM1"/>
    <property type="match status" value="1"/>
</dbReference>
<evidence type="ECO:0000256" key="5">
    <source>
        <dbReference type="ARBA" id="ARBA00022989"/>
    </source>
</evidence>
<feature type="transmembrane region" description="Helical" evidence="7">
    <location>
        <begin position="228"/>
        <end position="252"/>
    </location>
</feature>
<evidence type="ECO:0000256" key="6">
    <source>
        <dbReference type="ARBA" id="ARBA00023136"/>
    </source>
</evidence>
<accession>A0A9E6UNJ6</accession>
<dbReference type="RefSeq" id="WP_261403458.1">
    <property type="nucleotide sequence ID" value="NZ_CP081869.1"/>
</dbReference>
<dbReference type="GO" id="GO:0005886">
    <property type="term" value="C:plasma membrane"/>
    <property type="evidence" value="ECO:0007669"/>
    <property type="project" value="UniProtKB-SubCell"/>
</dbReference>